<evidence type="ECO:0000259" key="1">
    <source>
        <dbReference type="Pfam" id="PF04167"/>
    </source>
</evidence>
<dbReference type="Pfam" id="PF04167">
    <property type="entry name" value="DUF402"/>
    <property type="match status" value="1"/>
</dbReference>
<dbReference type="PIRSF" id="PIRSF012622">
    <property type="entry name" value="UCP012622"/>
    <property type="match status" value="1"/>
</dbReference>
<evidence type="ECO:0000313" key="2">
    <source>
        <dbReference type="EMBL" id="BBX25316.1"/>
    </source>
</evidence>
<dbReference type="SUPFAM" id="SSF159234">
    <property type="entry name" value="FomD-like"/>
    <property type="match status" value="1"/>
</dbReference>
<feature type="domain" description="DUF402" evidence="1">
    <location>
        <begin position="44"/>
        <end position="170"/>
    </location>
</feature>
<dbReference type="InterPro" id="IPR014465">
    <property type="entry name" value="UCP012622"/>
</dbReference>
<dbReference type="InterPro" id="IPR035930">
    <property type="entry name" value="FomD-like_sf"/>
</dbReference>
<sequence>MLTSVELCTDKFRGVHSPRSVGPIHPPKHEIFDLVARTNTDPKGIVRAVDVYTVEPWGLYMARPTPGRAQFHYLESWLLPALGLRASVFHFSPGHERDQDFYLDIGSYTAGPTVWHSEDHYLDLVVRTGREVELCDVDELLTAVRHGLLSPEVGEQAVQTAVTAIEGLASCGYHLDRWLSGNGMALTWRGA</sequence>
<protein>
    <recommendedName>
        <fullName evidence="1">DUF402 domain-containing protein</fullName>
    </recommendedName>
</protein>
<dbReference type="Proteomes" id="UP000466906">
    <property type="component" value="Chromosome"/>
</dbReference>
<dbReference type="InterPro" id="IPR007295">
    <property type="entry name" value="DUF402"/>
</dbReference>
<name>A0A6N4UJH7_9MYCO</name>
<dbReference type="Gene3D" id="2.40.380.10">
    <property type="entry name" value="FomD-like"/>
    <property type="match status" value="1"/>
</dbReference>
<organism evidence="2 3">
    <name type="scientific">Mycolicibacterium alvei</name>
    <dbReference type="NCBI Taxonomy" id="67081"/>
    <lineage>
        <taxon>Bacteria</taxon>
        <taxon>Bacillati</taxon>
        <taxon>Actinomycetota</taxon>
        <taxon>Actinomycetes</taxon>
        <taxon>Mycobacteriales</taxon>
        <taxon>Mycobacteriaceae</taxon>
        <taxon>Mycolicibacterium</taxon>
    </lineage>
</organism>
<dbReference type="EMBL" id="AP022565">
    <property type="protein sequence ID" value="BBX25316.1"/>
    <property type="molecule type" value="Genomic_DNA"/>
</dbReference>
<accession>A0A6N4UJH7</accession>
<dbReference type="AlphaFoldDB" id="A0A6N4UJH7"/>
<gene>
    <name evidence="2" type="ORF">MALV_04410</name>
</gene>
<reference evidence="2 3" key="1">
    <citation type="journal article" date="2019" name="Emerg. Microbes Infect.">
        <title>Comprehensive subspecies identification of 175 nontuberculous mycobacteria species based on 7547 genomic profiles.</title>
        <authorList>
            <person name="Matsumoto Y."/>
            <person name="Kinjo T."/>
            <person name="Motooka D."/>
            <person name="Nabeya D."/>
            <person name="Jung N."/>
            <person name="Uechi K."/>
            <person name="Horii T."/>
            <person name="Iida T."/>
            <person name="Fujita J."/>
            <person name="Nakamura S."/>
        </authorList>
    </citation>
    <scope>NUCLEOTIDE SEQUENCE [LARGE SCALE GENOMIC DNA]</scope>
    <source>
        <strain evidence="2 3">JCM 12272</strain>
    </source>
</reference>
<evidence type="ECO:0000313" key="3">
    <source>
        <dbReference type="Proteomes" id="UP000466906"/>
    </source>
</evidence>
<keyword evidence="3" id="KW-1185">Reference proteome</keyword>
<proteinExistence type="predicted"/>
<dbReference type="KEGG" id="malv:MALV_04410"/>